<protein>
    <submittedName>
        <fullName evidence="1">Uncharacterized protein</fullName>
    </submittedName>
</protein>
<evidence type="ECO:0000313" key="2">
    <source>
        <dbReference type="Proteomes" id="UP000593567"/>
    </source>
</evidence>
<gene>
    <name evidence="1" type="ORF">EB796_014114</name>
</gene>
<dbReference type="Proteomes" id="UP000593567">
    <property type="component" value="Unassembled WGS sequence"/>
</dbReference>
<dbReference type="EMBL" id="VXIV02002067">
    <property type="protein sequence ID" value="KAF6027593.1"/>
    <property type="molecule type" value="Genomic_DNA"/>
</dbReference>
<keyword evidence="2" id="KW-1185">Reference proteome</keyword>
<dbReference type="AlphaFoldDB" id="A0A7J7JNX6"/>
<sequence>MHISAVAVSLGKKYKYTITTNLVVNLDSLFTLQATVFVTNDEVFHEIFGFGDYDLDRHITRWTGTGCCDGLYWSNGYQSKTRLHYRWRRKWLLLHGQMQQFCL</sequence>
<accession>A0A7J7JNX6</accession>
<evidence type="ECO:0000313" key="1">
    <source>
        <dbReference type="EMBL" id="KAF6027593.1"/>
    </source>
</evidence>
<comment type="caution">
    <text evidence="1">The sequence shown here is derived from an EMBL/GenBank/DDBJ whole genome shotgun (WGS) entry which is preliminary data.</text>
</comment>
<reference evidence="1" key="1">
    <citation type="submission" date="2020-06" db="EMBL/GenBank/DDBJ databases">
        <title>Draft genome of Bugula neritina, a colonial animal packing powerful symbionts and potential medicines.</title>
        <authorList>
            <person name="Rayko M."/>
        </authorList>
    </citation>
    <scope>NUCLEOTIDE SEQUENCE [LARGE SCALE GENOMIC DNA]</scope>
    <source>
        <strain evidence="1">Kwan_BN1</strain>
    </source>
</reference>
<proteinExistence type="predicted"/>
<name>A0A7J7JNX6_BUGNE</name>
<organism evidence="1 2">
    <name type="scientific">Bugula neritina</name>
    <name type="common">Brown bryozoan</name>
    <name type="synonym">Sertularia neritina</name>
    <dbReference type="NCBI Taxonomy" id="10212"/>
    <lineage>
        <taxon>Eukaryota</taxon>
        <taxon>Metazoa</taxon>
        <taxon>Spiralia</taxon>
        <taxon>Lophotrochozoa</taxon>
        <taxon>Bryozoa</taxon>
        <taxon>Gymnolaemata</taxon>
        <taxon>Cheilostomatida</taxon>
        <taxon>Flustrina</taxon>
        <taxon>Buguloidea</taxon>
        <taxon>Bugulidae</taxon>
        <taxon>Bugula</taxon>
    </lineage>
</organism>